<feature type="non-terminal residue" evidence="1">
    <location>
        <position position="55"/>
    </location>
</feature>
<evidence type="ECO:0000313" key="1">
    <source>
        <dbReference type="EMBL" id="KKK80874.1"/>
    </source>
</evidence>
<protein>
    <submittedName>
        <fullName evidence="1">Uncharacterized protein</fullName>
    </submittedName>
</protein>
<organism evidence="1">
    <name type="scientific">marine sediment metagenome</name>
    <dbReference type="NCBI Taxonomy" id="412755"/>
    <lineage>
        <taxon>unclassified sequences</taxon>
        <taxon>metagenomes</taxon>
        <taxon>ecological metagenomes</taxon>
    </lineage>
</organism>
<gene>
    <name evidence="1" type="ORF">LCGC14_2819120</name>
</gene>
<dbReference type="EMBL" id="LAZR01053380">
    <property type="protein sequence ID" value="KKK80874.1"/>
    <property type="molecule type" value="Genomic_DNA"/>
</dbReference>
<reference evidence="1" key="1">
    <citation type="journal article" date="2015" name="Nature">
        <title>Complex archaea that bridge the gap between prokaryotes and eukaryotes.</title>
        <authorList>
            <person name="Spang A."/>
            <person name="Saw J.H."/>
            <person name="Jorgensen S.L."/>
            <person name="Zaremba-Niedzwiedzka K."/>
            <person name="Martijn J."/>
            <person name="Lind A.E."/>
            <person name="van Eijk R."/>
            <person name="Schleper C."/>
            <person name="Guy L."/>
            <person name="Ettema T.J."/>
        </authorList>
    </citation>
    <scope>NUCLEOTIDE SEQUENCE</scope>
</reference>
<proteinExistence type="predicted"/>
<name>A0A0F9AR21_9ZZZZ</name>
<accession>A0A0F9AR21</accession>
<comment type="caution">
    <text evidence="1">The sequence shown here is derived from an EMBL/GenBank/DDBJ whole genome shotgun (WGS) entry which is preliminary data.</text>
</comment>
<dbReference type="AlphaFoldDB" id="A0A0F9AR21"/>
<sequence length="55" mass="6630">MRKRYPIRTPKKDRYDPYDSDCYAAINKKDLIYSGYVDDRLVVFLWDNLLKAGIR</sequence>